<dbReference type="Proteomes" id="UP000054925">
    <property type="component" value="Unassembled WGS sequence"/>
</dbReference>
<feature type="transmembrane region" description="Helical" evidence="1">
    <location>
        <begin position="31"/>
        <end position="54"/>
    </location>
</feature>
<evidence type="ECO:0000256" key="1">
    <source>
        <dbReference type="SAM" id="Phobius"/>
    </source>
</evidence>
<proteinExistence type="predicted"/>
<dbReference type="EMBL" id="FCOL02000270">
    <property type="protein sequence ID" value="SAL86768.1"/>
    <property type="molecule type" value="Genomic_DNA"/>
</dbReference>
<gene>
    <name evidence="2" type="ORF">AWB67_07275</name>
</gene>
<organism evidence="2 3">
    <name type="scientific">Caballeronia terrestris</name>
    <dbReference type="NCBI Taxonomy" id="1226301"/>
    <lineage>
        <taxon>Bacteria</taxon>
        <taxon>Pseudomonadati</taxon>
        <taxon>Pseudomonadota</taxon>
        <taxon>Betaproteobacteria</taxon>
        <taxon>Burkholderiales</taxon>
        <taxon>Burkholderiaceae</taxon>
        <taxon>Caballeronia</taxon>
    </lineage>
</organism>
<keyword evidence="1" id="KW-1133">Transmembrane helix</keyword>
<sequence>MDSDAERLARMQRVIDRHLEEIERLQNRPTWLSAIGVIAIIVDLVASTVATALVDPLLPVALLRFHGPFPEPFGHPLC</sequence>
<name>A0A158L046_9BURK</name>
<evidence type="ECO:0000313" key="3">
    <source>
        <dbReference type="Proteomes" id="UP000054925"/>
    </source>
</evidence>
<accession>A0A158L046</accession>
<keyword evidence="3" id="KW-1185">Reference proteome</keyword>
<reference evidence="2" key="1">
    <citation type="submission" date="2016-01" db="EMBL/GenBank/DDBJ databases">
        <authorList>
            <person name="Peeters C."/>
        </authorList>
    </citation>
    <scope>NUCLEOTIDE SEQUENCE [LARGE SCALE GENOMIC DNA]</scope>
    <source>
        <strain evidence="2">LMG 22937</strain>
    </source>
</reference>
<evidence type="ECO:0000313" key="2">
    <source>
        <dbReference type="EMBL" id="SAL86768.1"/>
    </source>
</evidence>
<keyword evidence="1" id="KW-0812">Transmembrane</keyword>
<dbReference type="AlphaFoldDB" id="A0A158L046"/>
<comment type="caution">
    <text evidence="2">The sequence shown here is derived from an EMBL/GenBank/DDBJ whole genome shotgun (WGS) entry which is preliminary data.</text>
</comment>
<keyword evidence="1" id="KW-0472">Membrane</keyword>
<protein>
    <submittedName>
        <fullName evidence="2">Uncharacterized protein</fullName>
    </submittedName>
</protein>
<dbReference type="RefSeq" id="WP_087660684.1">
    <property type="nucleotide sequence ID" value="NZ_FCOL02000270.1"/>
</dbReference>